<protein>
    <recommendedName>
        <fullName evidence="2">CST complex subunit CTC1</fullName>
    </recommendedName>
</protein>
<dbReference type="OrthoDB" id="10486505at2759"/>
<sequence length="236" mass="26718">MAIKKFDEPNVCKVQFLCNYICAYAREWVDMIVYLKMDRVKFCHLKVNVVISPLLFSFGKSYSIKLINLKIPIRIFPHPLLCPLPSPVDPSKEAGKPYHHYQLDGNPVGQVRRIPLTCVNVTFSLAIRPLLVSSNVKDNQCCQVLAKHEVHICGSLILENLNFIPPLPPPLLFDYLLSGVSFSFSSEVDMQKLESKREISRCEKGMAIEIPVSALYEGSPSDQQCDQCSCSLHWSF</sequence>
<reference evidence="1" key="1">
    <citation type="submission" date="2025-08" db="UniProtKB">
        <authorList>
            <consortium name="RefSeq"/>
        </authorList>
    </citation>
    <scope>IDENTIFICATION</scope>
</reference>
<dbReference type="RefSeq" id="XP_016501706.1">
    <property type="nucleotide sequence ID" value="XM_016646220.1"/>
</dbReference>
<accession>A0A1S4CKZ2</accession>
<proteinExistence type="predicted"/>
<evidence type="ECO:0000313" key="1">
    <source>
        <dbReference type="RefSeq" id="XP_016501706.1"/>
    </source>
</evidence>
<organism evidence="1">
    <name type="scientific">Nicotiana tabacum</name>
    <name type="common">Common tobacco</name>
    <dbReference type="NCBI Taxonomy" id="4097"/>
    <lineage>
        <taxon>Eukaryota</taxon>
        <taxon>Viridiplantae</taxon>
        <taxon>Streptophyta</taxon>
        <taxon>Embryophyta</taxon>
        <taxon>Tracheophyta</taxon>
        <taxon>Spermatophyta</taxon>
        <taxon>Magnoliopsida</taxon>
        <taxon>eudicotyledons</taxon>
        <taxon>Gunneridae</taxon>
        <taxon>Pentapetalae</taxon>
        <taxon>asterids</taxon>
        <taxon>lamiids</taxon>
        <taxon>Solanales</taxon>
        <taxon>Solanaceae</taxon>
        <taxon>Nicotianoideae</taxon>
        <taxon>Nicotianeae</taxon>
        <taxon>Nicotiana</taxon>
    </lineage>
</organism>
<dbReference type="KEGG" id="nta:107820012"/>
<name>A0A1S4CKZ2_TOBAC</name>
<gene>
    <name evidence="1" type="primary">LOC107820012</name>
</gene>
<evidence type="ECO:0008006" key="2">
    <source>
        <dbReference type="Google" id="ProtNLM"/>
    </source>
</evidence>
<dbReference type="PaxDb" id="4097-A0A1S4CKZ2"/>
<dbReference type="AlphaFoldDB" id="A0A1S4CKZ2"/>